<dbReference type="EMBL" id="UYRT01029428">
    <property type="protein sequence ID" value="VDK69721.1"/>
    <property type="molecule type" value="Genomic_DNA"/>
</dbReference>
<reference evidence="2 3" key="2">
    <citation type="submission" date="2018-11" db="EMBL/GenBank/DDBJ databases">
        <authorList>
            <consortium name="Pathogen Informatics"/>
        </authorList>
    </citation>
    <scope>NUCLEOTIDE SEQUENCE [LARGE SCALE GENOMIC DNA]</scope>
</reference>
<protein>
    <submittedName>
        <fullName evidence="4">MFS domain-containing protein</fullName>
    </submittedName>
</protein>
<evidence type="ECO:0000313" key="4">
    <source>
        <dbReference type="WBParaSite" id="GPUH_0000924701-mRNA-1"/>
    </source>
</evidence>
<keyword evidence="1" id="KW-0472">Membrane</keyword>
<keyword evidence="1" id="KW-0812">Transmembrane</keyword>
<feature type="transmembrane region" description="Helical" evidence="1">
    <location>
        <begin position="29"/>
        <end position="52"/>
    </location>
</feature>
<gene>
    <name evidence="2" type="ORF">GPUH_LOCUS9239</name>
</gene>
<dbReference type="OrthoDB" id="2213137at2759"/>
<reference evidence="4" key="1">
    <citation type="submission" date="2016-06" db="UniProtKB">
        <authorList>
            <consortium name="WormBaseParasite"/>
        </authorList>
    </citation>
    <scope>IDENTIFICATION</scope>
</reference>
<name>A0A183DKJ5_9BILA</name>
<dbReference type="Proteomes" id="UP000271098">
    <property type="component" value="Unassembled WGS sequence"/>
</dbReference>
<dbReference type="AlphaFoldDB" id="A0A183DKJ5"/>
<proteinExistence type="predicted"/>
<evidence type="ECO:0000256" key="1">
    <source>
        <dbReference type="SAM" id="Phobius"/>
    </source>
</evidence>
<organism evidence="4">
    <name type="scientific">Gongylonema pulchrum</name>
    <dbReference type="NCBI Taxonomy" id="637853"/>
    <lineage>
        <taxon>Eukaryota</taxon>
        <taxon>Metazoa</taxon>
        <taxon>Ecdysozoa</taxon>
        <taxon>Nematoda</taxon>
        <taxon>Chromadorea</taxon>
        <taxon>Rhabditida</taxon>
        <taxon>Spirurina</taxon>
        <taxon>Spiruromorpha</taxon>
        <taxon>Spiruroidea</taxon>
        <taxon>Gongylonematidae</taxon>
        <taxon>Gongylonema</taxon>
    </lineage>
</organism>
<dbReference type="WBParaSite" id="GPUH_0000924701-mRNA-1">
    <property type="protein sequence ID" value="GPUH_0000924701-mRNA-1"/>
    <property type="gene ID" value="GPUH_0000924701"/>
</dbReference>
<keyword evidence="1" id="KW-1133">Transmembrane helix</keyword>
<evidence type="ECO:0000313" key="2">
    <source>
        <dbReference type="EMBL" id="VDK69721.1"/>
    </source>
</evidence>
<accession>A0A183DKJ5</accession>
<keyword evidence="3" id="KW-1185">Reference proteome</keyword>
<sequence>MTIVGGLIAAGGAFLSVLAFNIWHFLLAFAVVTGIGLSFCFNTAIVAVTYYFEVSEVTVSVELLRREMSKSLAK</sequence>
<evidence type="ECO:0000313" key="3">
    <source>
        <dbReference type="Proteomes" id="UP000271098"/>
    </source>
</evidence>